<protein>
    <submittedName>
        <fullName evidence="1">Alpha/beta hydrolase</fullName>
    </submittedName>
</protein>
<dbReference type="GO" id="GO:0016787">
    <property type="term" value="F:hydrolase activity"/>
    <property type="evidence" value="ECO:0007669"/>
    <property type="project" value="UniProtKB-KW"/>
</dbReference>
<keyword evidence="1" id="KW-0378">Hydrolase</keyword>
<accession>A0A7C4ABT2</accession>
<dbReference type="Gene3D" id="3.40.50.1820">
    <property type="entry name" value="alpha/beta hydrolase"/>
    <property type="match status" value="1"/>
</dbReference>
<reference evidence="1" key="1">
    <citation type="journal article" date="2020" name="mSystems">
        <title>Genome- and Community-Level Interaction Insights into Carbon Utilization and Element Cycling Functions of Hydrothermarchaeota in Hydrothermal Sediment.</title>
        <authorList>
            <person name="Zhou Z."/>
            <person name="Liu Y."/>
            <person name="Xu W."/>
            <person name="Pan J."/>
            <person name="Luo Z.H."/>
            <person name="Li M."/>
        </authorList>
    </citation>
    <scope>NUCLEOTIDE SEQUENCE [LARGE SCALE GENOMIC DNA]</scope>
    <source>
        <strain evidence="1">SpSt-413</strain>
    </source>
</reference>
<gene>
    <name evidence="1" type="ORF">ENR59_02725</name>
</gene>
<evidence type="ECO:0000313" key="1">
    <source>
        <dbReference type="EMBL" id="HGG91851.1"/>
    </source>
</evidence>
<dbReference type="SUPFAM" id="SSF53474">
    <property type="entry name" value="alpha/beta-Hydrolases"/>
    <property type="match status" value="1"/>
</dbReference>
<comment type="caution">
    <text evidence="1">The sequence shown here is derived from an EMBL/GenBank/DDBJ whole genome shotgun (WGS) entry which is preliminary data.</text>
</comment>
<sequence length="210" mass="22631">MSRPTLVLLHGWGFAPDFWDTLAAQFPALLPDCDAVRLDMGFFGPRRLDLPDGPLVGVGHSLGFARLLHDFPGRFQALVSLGGFTRFPVAPGPVRAMRRGLARDANAVLTGFHALCGVPGHPLPEEPHAERLIQGLDMLLQWDLDAALDALETPLLALAAADDAVVSVEYARLRFAGRLTELSGGGHAFPITRAGECAAHIARFLERAWA</sequence>
<organism evidence="1">
    <name type="scientific">Fundidesulfovibrio putealis</name>
    <dbReference type="NCBI Taxonomy" id="270496"/>
    <lineage>
        <taxon>Bacteria</taxon>
        <taxon>Pseudomonadati</taxon>
        <taxon>Thermodesulfobacteriota</taxon>
        <taxon>Desulfovibrionia</taxon>
        <taxon>Desulfovibrionales</taxon>
        <taxon>Desulfovibrionaceae</taxon>
        <taxon>Fundidesulfovibrio</taxon>
    </lineage>
</organism>
<proteinExistence type="predicted"/>
<name>A0A7C4ABT2_9BACT</name>
<dbReference type="InterPro" id="IPR029058">
    <property type="entry name" value="AB_hydrolase_fold"/>
</dbReference>
<dbReference type="EMBL" id="DSRP01000191">
    <property type="protein sequence ID" value="HGG91851.1"/>
    <property type="molecule type" value="Genomic_DNA"/>
</dbReference>
<dbReference type="AlphaFoldDB" id="A0A7C4ABT2"/>